<evidence type="ECO:0000256" key="2">
    <source>
        <dbReference type="ARBA" id="ARBA00023004"/>
    </source>
</evidence>
<dbReference type="InterPro" id="IPR036291">
    <property type="entry name" value="NAD(P)-bd_dom_sf"/>
</dbReference>
<dbReference type="EMBL" id="KI635846">
    <property type="protein sequence ID" value="ETN44171.1"/>
    <property type="molecule type" value="Genomic_DNA"/>
</dbReference>
<dbReference type="eggNOG" id="KOG0725">
    <property type="taxonomic scope" value="Eukaryota"/>
</dbReference>
<dbReference type="Proteomes" id="UP000030752">
    <property type="component" value="Unassembled WGS sequence"/>
</dbReference>
<dbReference type="GO" id="GO:0009055">
    <property type="term" value="F:electron transfer activity"/>
    <property type="evidence" value="ECO:0007669"/>
    <property type="project" value="InterPro"/>
</dbReference>
<dbReference type="PROSITE" id="PS51007">
    <property type="entry name" value="CYTC"/>
    <property type="match status" value="1"/>
</dbReference>
<dbReference type="InParanoid" id="W2S631"/>
<evidence type="ECO:0000313" key="6">
    <source>
        <dbReference type="Proteomes" id="UP000030752"/>
    </source>
</evidence>
<dbReference type="Pfam" id="PF00106">
    <property type="entry name" value="adh_short"/>
    <property type="match status" value="1"/>
</dbReference>
<dbReference type="Gene3D" id="3.40.50.720">
    <property type="entry name" value="NAD(P)-binding Rossmann-like Domain"/>
    <property type="match status" value="1"/>
</dbReference>
<dbReference type="GO" id="GO:0020037">
    <property type="term" value="F:heme binding"/>
    <property type="evidence" value="ECO:0007669"/>
    <property type="project" value="InterPro"/>
</dbReference>
<dbReference type="GeneID" id="19978060"/>
<dbReference type="GO" id="GO:0046872">
    <property type="term" value="F:metal ion binding"/>
    <property type="evidence" value="ECO:0007669"/>
    <property type="project" value="UniProtKB-KW"/>
</dbReference>
<evidence type="ECO:0000256" key="3">
    <source>
        <dbReference type="PROSITE-ProRule" id="PRU00433"/>
    </source>
</evidence>
<keyword evidence="6" id="KW-1185">Reference proteome</keyword>
<keyword evidence="1 3" id="KW-0479">Metal-binding</keyword>
<feature type="domain" description="Cytochrome c" evidence="4">
    <location>
        <begin position="104"/>
        <end position="221"/>
    </location>
</feature>
<dbReference type="AlphaFoldDB" id="W2S631"/>
<evidence type="ECO:0000256" key="1">
    <source>
        <dbReference type="ARBA" id="ARBA00022723"/>
    </source>
</evidence>
<keyword evidence="3" id="KW-0349">Heme</keyword>
<dbReference type="PANTHER" id="PTHR43976:SF9">
    <property type="entry name" value="OXIDOREDUCTASE"/>
    <property type="match status" value="1"/>
</dbReference>
<proteinExistence type="predicted"/>
<sequence length="309" mass="34065">MSPPSRLVIIVTGSDSGFGLMTAEALAQAGHTVYAGLLQARDNAPTRYEAFETFARRHQRDIRGIHLNVVQDDVIQQSVAQILQEQHRIDAIIHNAGHMCLGPAEAFSPSQFFAMYDTNCVGCHRLNRAILPHMRARRSGLLIWVSSGSAHGPSSPYLAAYFAAKAAQDSLAQTTALEVSQWGVESSIVTPGIFTSGTNHFGSAMRADDPDVERQYNAEEAPTKGWFERCLKGSAEMGDPRLDIKPQAVADAIVEIVGTEHGRRPWRVHVEPEGPMAERTNRVRDRVRAEYLERMGCAELMKVKLFGVE</sequence>
<dbReference type="VEuPathDB" id="FungiDB:HMPREF1541_10721"/>
<protein>
    <recommendedName>
        <fullName evidence="4">Cytochrome c domain-containing protein</fullName>
    </recommendedName>
</protein>
<organism evidence="5 6">
    <name type="scientific">Cyphellophora europaea (strain CBS 101466)</name>
    <name type="common">Phialophora europaea</name>
    <dbReference type="NCBI Taxonomy" id="1220924"/>
    <lineage>
        <taxon>Eukaryota</taxon>
        <taxon>Fungi</taxon>
        <taxon>Dikarya</taxon>
        <taxon>Ascomycota</taxon>
        <taxon>Pezizomycotina</taxon>
        <taxon>Eurotiomycetes</taxon>
        <taxon>Chaetothyriomycetidae</taxon>
        <taxon>Chaetothyriales</taxon>
        <taxon>Cyphellophoraceae</taxon>
        <taxon>Cyphellophora</taxon>
    </lineage>
</organism>
<evidence type="ECO:0000313" key="5">
    <source>
        <dbReference type="EMBL" id="ETN44171.1"/>
    </source>
</evidence>
<gene>
    <name evidence="5" type="ORF">HMPREF1541_10721</name>
</gene>
<keyword evidence="2 3" id="KW-0408">Iron</keyword>
<name>W2S631_CYPE1</name>
<dbReference type="RefSeq" id="XP_008713613.1">
    <property type="nucleotide sequence ID" value="XM_008715391.1"/>
</dbReference>
<dbReference type="InterPro" id="IPR002347">
    <property type="entry name" value="SDR_fam"/>
</dbReference>
<reference evidence="5 6" key="1">
    <citation type="submission" date="2013-03" db="EMBL/GenBank/DDBJ databases">
        <title>The Genome Sequence of Phialophora europaea CBS 101466.</title>
        <authorList>
            <consortium name="The Broad Institute Genomics Platform"/>
            <person name="Cuomo C."/>
            <person name="de Hoog S."/>
            <person name="Gorbushina A."/>
            <person name="Walker B."/>
            <person name="Young S.K."/>
            <person name="Zeng Q."/>
            <person name="Gargeya S."/>
            <person name="Fitzgerald M."/>
            <person name="Haas B."/>
            <person name="Abouelleil A."/>
            <person name="Allen A.W."/>
            <person name="Alvarado L."/>
            <person name="Arachchi H.M."/>
            <person name="Berlin A.M."/>
            <person name="Chapman S.B."/>
            <person name="Gainer-Dewar J."/>
            <person name="Goldberg J."/>
            <person name="Griggs A."/>
            <person name="Gujja S."/>
            <person name="Hansen M."/>
            <person name="Howarth C."/>
            <person name="Imamovic A."/>
            <person name="Ireland A."/>
            <person name="Larimer J."/>
            <person name="McCowan C."/>
            <person name="Murphy C."/>
            <person name="Pearson M."/>
            <person name="Poon T.W."/>
            <person name="Priest M."/>
            <person name="Roberts A."/>
            <person name="Saif S."/>
            <person name="Shea T."/>
            <person name="Sisk P."/>
            <person name="Sykes S."/>
            <person name="Wortman J."/>
            <person name="Nusbaum C."/>
            <person name="Birren B."/>
        </authorList>
    </citation>
    <scope>NUCLEOTIDE SEQUENCE [LARGE SCALE GENOMIC DNA]</scope>
    <source>
        <strain evidence="5 6">CBS 101466</strain>
    </source>
</reference>
<dbReference type="PRINTS" id="PR00081">
    <property type="entry name" value="GDHRDH"/>
</dbReference>
<evidence type="ECO:0000259" key="4">
    <source>
        <dbReference type="PROSITE" id="PS51007"/>
    </source>
</evidence>
<dbReference type="PANTHER" id="PTHR43976">
    <property type="entry name" value="SHORT CHAIN DEHYDROGENASE"/>
    <property type="match status" value="1"/>
</dbReference>
<dbReference type="HOGENOM" id="CLU_010194_2_9_1"/>
<dbReference type="STRING" id="1220924.W2S631"/>
<dbReference type="SUPFAM" id="SSF51735">
    <property type="entry name" value="NAD(P)-binding Rossmann-fold domains"/>
    <property type="match status" value="1"/>
</dbReference>
<accession>W2S631</accession>
<dbReference type="InterPro" id="IPR009056">
    <property type="entry name" value="Cyt_c-like_dom"/>
</dbReference>
<dbReference type="InterPro" id="IPR051911">
    <property type="entry name" value="SDR_oxidoreductase"/>
</dbReference>
<dbReference type="OrthoDB" id="1274115at2759"/>